<feature type="region of interest" description="Disordered" evidence="1">
    <location>
        <begin position="1"/>
        <end position="145"/>
    </location>
</feature>
<feature type="compositionally biased region" description="Low complexity" evidence="1">
    <location>
        <begin position="92"/>
        <end position="114"/>
    </location>
</feature>
<dbReference type="AlphaFoldDB" id="V9IKF3"/>
<feature type="compositionally biased region" description="Pro residues" evidence="1">
    <location>
        <begin position="37"/>
        <end position="47"/>
    </location>
</feature>
<feature type="compositionally biased region" description="Polar residues" evidence="1">
    <location>
        <begin position="17"/>
        <end position="33"/>
    </location>
</feature>
<gene>
    <name evidence="2" type="ORF">ACCB13161</name>
</gene>
<proteinExistence type="evidence at transcript level"/>
<evidence type="ECO:0000313" key="2">
    <source>
        <dbReference type="EMBL" id="AEY61593.1"/>
    </source>
</evidence>
<dbReference type="EMBL" id="JR051940">
    <property type="protein sequence ID" value="AEY61593.1"/>
    <property type="molecule type" value="mRNA"/>
</dbReference>
<evidence type="ECO:0000256" key="1">
    <source>
        <dbReference type="SAM" id="MobiDB-lite"/>
    </source>
</evidence>
<name>V9IKF3_APICE</name>
<sequence>MKNNSEASKSPVLRSLTKGNNSTTDNKNNGTLSKTKPIPPITAPKPRPWSMATDRKSGEFNLLSDGSSPNTSAGNTPDSGDALDESTDSGVSGPASLPPTLSTSSTASSLSNASIEKRSVRELAASLNKSKTERKENGNGSAENG</sequence>
<accession>V9IKF3</accession>
<reference evidence="2" key="1">
    <citation type="submission" date="2011-11" db="EMBL/GenBank/DDBJ databases">
        <title>Decoding the brain transcriptome of the Eastern honeybee (Apis cerana) based on pyrosequencing.</title>
        <authorList>
            <person name="Sun L."/>
            <person name="Zheng H."/>
            <person name="Wang Y."/>
            <person name="Xie X."/>
            <person name="Zhu Y."/>
            <person name="Gu W."/>
            <person name="Wang S."/>
        </authorList>
    </citation>
    <scope>NUCLEOTIDE SEQUENCE</scope>
    <source>
        <tissue evidence="2">Brain</tissue>
    </source>
</reference>
<feature type="compositionally biased region" description="Polar residues" evidence="1">
    <location>
        <begin position="64"/>
        <end position="78"/>
    </location>
</feature>
<organism evidence="2">
    <name type="scientific">Apis cerana</name>
    <name type="common">Indian honeybee</name>
    <dbReference type="NCBI Taxonomy" id="7461"/>
    <lineage>
        <taxon>Eukaryota</taxon>
        <taxon>Metazoa</taxon>
        <taxon>Ecdysozoa</taxon>
        <taxon>Arthropoda</taxon>
        <taxon>Hexapoda</taxon>
        <taxon>Insecta</taxon>
        <taxon>Pterygota</taxon>
        <taxon>Neoptera</taxon>
        <taxon>Endopterygota</taxon>
        <taxon>Hymenoptera</taxon>
        <taxon>Apocrita</taxon>
        <taxon>Aculeata</taxon>
        <taxon>Apoidea</taxon>
        <taxon>Anthophila</taxon>
        <taxon>Apidae</taxon>
        <taxon>Apis</taxon>
    </lineage>
</organism>
<protein>
    <submittedName>
        <fullName evidence="2">Uncharacterized protein</fullName>
    </submittedName>
</protein>